<gene>
    <name evidence="1" type="ORF">NE237_032822</name>
</gene>
<proteinExistence type="predicted"/>
<keyword evidence="2" id="KW-1185">Reference proteome</keyword>
<dbReference type="AlphaFoldDB" id="A0A9Q0R3G5"/>
<name>A0A9Q0R3G5_9MAGN</name>
<evidence type="ECO:0000313" key="2">
    <source>
        <dbReference type="Proteomes" id="UP001141806"/>
    </source>
</evidence>
<comment type="caution">
    <text evidence="1">The sequence shown here is derived from an EMBL/GenBank/DDBJ whole genome shotgun (WGS) entry which is preliminary data.</text>
</comment>
<reference evidence="1" key="1">
    <citation type="journal article" date="2023" name="Plant J.">
        <title>The genome of the king protea, Protea cynaroides.</title>
        <authorList>
            <person name="Chang J."/>
            <person name="Duong T.A."/>
            <person name="Schoeman C."/>
            <person name="Ma X."/>
            <person name="Roodt D."/>
            <person name="Barker N."/>
            <person name="Li Z."/>
            <person name="Van de Peer Y."/>
            <person name="Mizrachi E."/>
        </authorList>
    </citation>
    <scope>NUCLEOTIDE SEQUENCE</scope>
    <source>
        <tissue evidence="1">Young leaves</tissue>
    </source>
</reference>
<dbReference type="Proteomes" id="UP001141806">
    <property type="component" value="Unassembled WGS sequence"/>
</dbReference>
<dbReference type="EMBL" id="JAMYWD010000001">
    <property type="protein sequence ID" value="KAJ4981985.1"/>
    <property type="molecule type" value="Genomic_DNA"/>
</dbReference>
<accession>A0A9Q0R3G5</accession>
<evidence type="ECO:0000313" key="1">
    <source>
        <dbReference type="EMBL" id="KAJ4981985.1"/>
    </source>
</evidence>
<sequence>MDRPELANLNYFGRSELGSAPANAVQYPCQHVDNPDRDPFHRELGGERQTQECRHRRHTAVLQETLEEKGKLRSAAIDATPQCLKSFPLDSDLCNLPKQTSHFLHSKSQSLTPSLGLSSFALELVIDSNSIRDNSIALQLPELKKLLQILREKR</sequence>
<organism evidence="1 2">
    <name type="scientific">Protea cynaroides</name>
    <dbReference type="NCBI Taxonomy" id="273540"/>
    <lineage>
        <taxon>Eukaryota</taxon>
        <taxon>Viridiplantae</taxon>
        <taxon>Streptophyta</taxon>
        <taxon>Embryophyta</taxon>
        <taxon>Tracheophyta</taxon>
        <taxon>Spermatophyta</taxon>
        <taxon>Magnoliopsida</taxon>
        <taxon>Proteales</taxon>
        <taxon>Proteaceae</taxon>
        <taxon>Protea</taxon>
    </lineage>
</organism>
<protein>
    <submittedName>
        <fullName evidence="1">Uncharacterized protein</fullName>
    </submittedName>
</protein>